<dbReference type="SUPFAM" id="SSF47364">
    <property type="entry name" value="Domain of the SRP/SRP receptor G-proteins"/>
    <property type="match status" value="1"/>
</dbReference>
<keyword evidence="5 9" id="KW-0342">GTP-binding</keyword>
<dbReference type="Pfam" id="PF00448">
    <property type="entry name" value="SRP54"/>
    <property type="match status" value="1"/>
</dbReference>
<evidence type="ECO:0000256" key="7">
    <source>
        <dbReference type="ARBA" id="ARBA00023170"/>
    </source>
</evidence>
<dbReference type="SUPFAM" id="SSF52540">
    <property type="entry name" value="P-loop containing nucleoside triphosphate hydrolases"/>
    <property type="match status" value="1"/>
</dbReference>
<dbReference type="InterPro" id="IPR004390">
    <property type="entry name" value="SR_rcpt_FtsY"/>
</dbReference>
<dbReference type="InterPro" id="IPR013822">
    <property type="entry name" value="Signal_recog_particl_SRP54_hlx"/>
</dbReference>
<evidence type="ECO:0000313" key="13">
    <source>
        <dbReference type="Proteomes" id="UP001316184"/>
    </source>
</evidence>
<dbReference type="SMART" id="SM00962">
    <property type="entry name" value="SRP54"/>
    <property type="match status" value="1"/>
</dbReference>
<protein>
    <recommendedName>
        <fullName evidence="9">Signal recognition particle receptor FtsY</fullName>
        <shortName evidence="9">SRP receptor</shortName>
        <ecNumber evidence="9">3.6.5.4</ecNumber>
    </recommendedName>
</protein>
<keyword evidence="1 9" id="KW-1003">Cell membrane</keyword>
<dbReference type="Gene3D" id="3.40.50.300">
    <property type="entry name" value="P-loop containing nucleotide triphosphate hydrolases"/>
    <property type="match status" value="1"/>
</dbReference>
<evidence type="ECO:0000256" key="6">
    <source>
        <dbReference type="ARBA" id="ARBA00023136"/>
    </source>
</evidence>
<keyword evidence="2 9" id="KW-0963">Cytoplasm</keyword>
<feature type="binding site" evidence="9">
    <location>
        <begin position="327"/>
        <end position="330"/>
    </location>
    <ligand>
        <name>GTP</name>
        <dbReference type="ChEBI" id="CHEBI:37565"/>
    </ligand>
</feature>
<dbReference type="NCBIfam" id="TIGR00064">
    <property type="entry name" value="ftsY"/>
    <property type="match status" value="1"/>
</dbReference>
<dbReference type="SMART" id="SM00382">
    <property type="entry name" value="AAA"/>
    <property type="match status" value="1"/>
</dbReference>
<dbReference type="SMART" id="SM00963">
    <property type="entry name" value="SRP54_N"/>
    <property type="match status" value="1"/>
</dbReference>
<evidence type="ECO:0000256" key="2">
    <source>
        <dbReference type="ARBA" id="ARBA00022490"/>
    </source>
</evidence>
<dbReference type="RefSeq" id="WP_232400058.1">
    <property type="nucleotide sequence ID" value="NZ_CP102173.1"/>
</dbReference>
<evidence type="ECO:0000256" key="8">
    <source>
        <dbReference type="ARBA" id="ARBA00048027"/>
    </source>
</evidence>
<evidence type="ECO:0000256" key="1">
    <source>
        <dbReference type="ARBA" id="ARBA00022475"/>
    </source>
</evidence>
<gene>
    <name evidence="9 12" type="primary">ftsY</name>
    <name evidence="12" type="ORF">NQV15_11790</name>
</gene>
<dbReference type="EC" id="3.6.5.4" evidence="9"/>
<evidence type="ECO:0000256" key="5">
    <source>
        <dbReference type="ARBA" id="ARBA00023134"/>
    </source>
</evidence>
<dbReference type="InterPro" id="IPR027417">
    <property type="entry name" value="P-loop_NTPase"/>
</dbReference>
<feature type="domain" description="SRP54-type proteins GTP-binding" evidence="11">
    <location>
        <begin position="348"/>
        <end position="361"/>
    </location>
</feature>
<dbReference type="Pfam" id="PF02881">
    <property type="entry name" value="SRP54_N"/>
    <property type="match status" value="1"/>
</dbReference>
<dbReference type="EMBL" id="CP102173">
    <property type="protein sequence ID" value="UUP12535.1"/>
    <property type="molecule type" value="Genomic_DNA"/>
</dbReference>
<dbReference type="PROSITE" id="PS00300">
    <property type="entry name" value="SRP54"/>
    <property type="match status" value="1"/>
</dbReference>
<keyword evidence="4 9" id="KW-0378">Hydrolase</keyword>
<keyword evidence="7 9" id="KW-0675">Receptor</keyword>
<feature type="binding site" evidence="9">
    <location>
        <begin position="265"/>
        <end position="269"/>
    </location>
    <ligand>
        <name>GTP</name>
        <dbReference type="ChEBI" id="CHEBI:37565"/>
    </ligand>
</feature>
<evidence type="ECO:0000256" key="3">
    <source>
        <dbReference type="ARBA" id="ARBA00022741"/>
    </source>
</evidence>
<keyword evidence="3 9" id="KW-0547">Nucleotide-binding</keyword>
<dbReference type="InterPro" id="IPR003593">
    <property type="entry name" value="AAA+_ATPase"/>
</dbReference>
<keyword evidence="6 9" id="KW-0472">Membrane</keyword>
<feature type="region of interest" description="Disordered" evidence="10">
    <location>
        <begin position="32"/>
        <end position="68"/>
    </location>
</feature>
<keyword evidence="13" id="KW-1185">Reference proteome</keyword>
<accession>A0ABY5M6F2</accession>
<comment type="subunit">
    <text evidence="9">Part of the signal recognition particle protein translocation system, which is composed of SRP and FtsY.</text>
</comment>
<evidence type="ECO:0000256" key="4">
    <source>
        <dbReference type="ARBA" id="ARBA00022801"/>
    </source>
</evidence>
<comment type="catalytic activity">
    <reaction evidence="8 9">
        <text>GTP + H2O = GDP + phosphate + H(+)</text>
        <dbReference type="Rhea" id="RHEA:19669"/>
        <dbReference type="ChEBI" id="CHEBI:15377"/>
        <dbReference type="ChEBI" id="CHEBI:15378"/>
        <dbReference type="ChEBI" id="CHEBI:37565"/>
        <dbReference type="ChEBI" id="CHEBI:43474"/>
        <dbReference type="ChEBI" id="CHEBI:58189"/>
        <dbReference type="EC" id="3.6.5.4"/>
    </reaction>
</comment>
<dbReference type="HAMAP" id="MF_00920">
    <property type="entry name" value="FtsY"/>
    <property type="match status" value="1"/>
</dbReference>
<sequence length="375" mass="39122">MTTTALILIIAAVVVLVGGGVALVATRTRKQLPPAAKTRPIEPPSRVEEGEPAEPGPVEVAPTSTIERPETPQGRLVRLRTRLAKSQGALGRGLLAVLGRSTLDDAAWEEIEDTLLAADVGVTATDELVQNLRTKLRVEGITDPEQAKAALREELIRLVDPTLDRSLTAQGADGKPGVVLVVGVNGTGKTTTVGRLARVLVAEEKNTILGAADTFRAAAADQLQTWGERVGVPTVRGPEGGDPASVGFEAVQRGIAEGADVVLVDTAGRLHTKSGLMDELGKVKRVIEKQAPVTEVLLVIDATTGQNGLTQARVFGEVVEVTGIVLTKLDGTAKGGIVIAVQRELGVPVKFIGLGEGADDLAPFDAEEFVDALLS</sequence>
<dbReference type="PANTHER" id="PTHR43134:SF1">
    <property type="entry name" value="SIGNAL RECOGNITION PARTICLE RECEPTOR SUBUNIT ALPHA"/>
    <property type="match status" value="1"/>
</dbReference>
<dbReference type="InterPro" id="IPR000897">
    <property type="entry name" value="SRP54_GTPase_dom"/>
</dbReference>
<reference evidence="12 13" key="1">
    <citation type="submission" date="2022-08" db="EMBL/GenBank/DDBJ databases">
        <title>novel species in genus Aeromicrobium.</title>
        <authorList>
            <person name="Ye L."/>
        </authorList>
    </citation>
    <scope>NUCLEOTIDE SEQUENCE [LARGE SCALE GENOMIC DNA]</scope>
    <source>
        <strain evidence="13">zg-Y1379</strain>
    </source>
</reference>
<dbReference type="PANTHER" id="PTHR43134">
    <property type="entry name" value="SIGNAL RECOGNITION PARTICLE RECEPTOR SUBUNIT ALPHA"/>
    <property type="match status" value="1"/>
</dbReference>
<evidence type="ECO:0000259" key="11">
    <source>
        <dbReference type="PROSITE" id="PS00300"/>
    </source>
</evidence>
<comment type="subcellular location">
    <subcellularLocation>
        <location evidence="9">Cell membrane</location>
        <topology evidence="9">Peripheral membrane protein</topology>
        <orientation evidence="9">Cytoplasmic side</orientation>
    </subcellularLocation>
    <subcellularLocation>
        <location evidence="9">Cytoplasm</location>
    </subcellularLocation>
</comment>
<evidence type="ECO:0000313" key="12">
    <source>
        <dbReference type="EMBL" id="UUP12535.1"/>
    </source>
</evidence>
<name>A0ABY5M6F2_9ACTN</name>
<dbReference type="InterPro" id="IPR042101">
    <property type="entry name" value="SRP54_N_sf"/>
</dbReference>
<evidence type="ECO:0000256" key="9">
    <source>
        <dbReference type="HAMAP-Rule" id="MF_00920"/>
    </source>
</evidence>
<comment type="similarity">
    <text evidence="9">Belongs to the GTP-binding SRP family. FtsY subfamily.</text>
</comment>
<dbReference type="Proteomes" id="UP001316184">
    <property type="component" value="Chromosome"/>
</dbReference>
<comment type="function">
    <text evidence="9">Involved in targeting and insertion of nascent membrane proteins into the cytoplasmic membrane. Acts as a receptor for the complex formed by the signal recognition particle (SRP) and the ribosome-nascent chain (RNC).</text>
</comment>
<dbReference type="Gene3D" id="1.20.120.140">
    <property type="entry name" value="Signal recognition particle SRP54, nucleotide-binding domain"/>
    <property type="match status" value="1"/>
</dbReference>
<organism evidence="12 13">
    <name type="scientific">Aeromicrobium wangtongii</name>
    <dbReference type="NCBI Taxonomy" id="2969247"/>
    <lineage>
        <taxon>Bacteria</taxon>
        <taxon>Bacillati</taxon>
        <taxon>Actinomycetota</taxon>
        <taxon>Actinomycetes</taxon>
        <taxon>Propionibacteriales</taxon>
        <taxon>Nocardioidaceae</taxon>
        <taxon>Aeromicrobium</taxon>
    </lineage>
</organism>
<proteinExistence type="inferred from homology"/>
<dbReference type="InterPro" id="IPR036225">
    <property type="entry name" value="SRP/SRP_N"/>
</dbReference>
<evidence type="ECO:0000256" key="10">
    <source>
        <dbReference type="SAM" id="MobiDB-lite"/>
    </source>
</evidence>
<feature type="binding site" evidence="9">
    <location>
        <begin position="183"/>
        <end position="190"/>
    </location>
    <ligand>
        <name>GTP</name>
        <dbReference type="ChEBI" id="CHEBI:37565"/>
    </ligand>
</feature>